<proteinExistence type="predicted"/>
<sequence length="256" mass="28880">MKQPIYITTVILLLLSSCKKEEVKLYDGGDRVQFSRLNVPNPPAYIDSLDFSFASKGNLESDTLFLPVDVTGRTADRDREFKVAAISEESSAVEGIDFDFGKGIIKAGQFKGIFKLILRKTKDLETIRKKVSFKIVASEDFQPGLAKQLKCKVAFFNFMVKPIDWDTKMLRFFGAYSKTKHRFVLYQLGFPEINFAATAALEDPSRYIFSGVKFANFQLRLRSVLDDLNAGVLKPAANDPFTYPLKDENGLNVIFP</sequence>
<protein>
    <recommendedName>
        <fullName evidence="3">DUF4843 domain-containing protein</fullName>
    </recommendedName>
</protein>
<reference evidence="2" key="1">
    <citation type="submission" date="2016-11" db="EMBL/GenBank/DDBJ databases">
        <authorList>
            <person name="Varghese N."/>
            <person name="Submissions S."/>
        </authorList>
    </citation>
    <scope>NUCLEOTIDE SEQUENCE [LARGE SCALE GENOMIC DNA]</scope>
    <source>
        <strain evidence="2">DSM 16990</strain>
    </source>
</reference>
<accession>A0A1M5LJA1</accession>
<evidence type="ECO:0008006" key="3">
    <source>
        <dbReference type="Google" id="ProtNLM"/>
    </source>
</evidence>
<keyword evidence="2" id="KW-1185">Reference proteome</keyword>
<evidence type="ECO:0000313" key="2">
    <source>
        <dbReference type="Proteomes" id="UP000184287"/>
    </source>
</evidence>
<dbReference type="Proteomes" id="UP000184287">
    <property type="component" value="Unassembled WGS sequence"/>
</dbReference>
<dbReference type="Pfam" id="PF16132">
    <property type="entry name" value="DUF4843"/>
    <property type="match status" value="1"/>
</dbReference>
<evidence type="ECO:0000313" key="1">
    <source>
        <dbReference type="EMBL" id="SHG64443.1"/>
    </source>
</evidence>
<dbReference type="AlphaFoldDB" id="A0A1M5LJA1"/>
<dbReference type="EMBL" id="FQUQ01000006">
    <property type="protein sequence ID" value="SHG64443.1"/>
    <property type="molecule type" value="Genomic_DNA"/>
</dbReference>
<organism evidence="1 2">
    <name type="scientific">Pedobacter caeni</name>
    <dbReference type="NCBI Taxonomy" id="288992"/>
    <lineage>
        <taxon>Bacteria</taxon>
        <taxon>Pseudomonadati</taxon>
        <taxon>Bacteroidota</taxon>
        <taxon>Sphingobacteriia</taxon>
        <taxon>Sphingobacteriales</taxon>
        <taxon>Sphingobacteriaceae</taxon>
        <taxon>Pedobacter</taxon>
    </lineage>
</organism>
<dbReference type="STRING" id="288992.SAMN04488522_106344"/>
<dbReference type="RefSeq" id="WP_159441179.1">
    <property type="nucleotide sequence ID" value="NZ_FQUQ01000006.1"/>
</dbReference>
<name>A0A1M5LJA1_9SPHI</name>
<dbReference type="PROSITE" id="PS51257">
    <property type="entry name" value="PROKAR_LIPOPROTEIN"/>
    <property type="match status" value="1"/>
</dbReference>
<dbReference type="InterPro" id="IPR032299">
    <property type="entry name" value="DUF4843"/>
</dbReference>
<gene>
    <name evidence="1" type="ORF">SAMN04488522_106344</name>
</gene>
<dbReference type="OrthoDB" id="1092914at2"/>